<sequence length="88" mass="9761">MSARWNDVSGRRSVGRLHRPSQEQEMSDKANEHPSREKTRDDFIQFIPSCDLLCLRGSVMIISIGLSQGSGSESGALSSLKHKICETN</sequence>
<dbReference type="VEuPathDB" id="FungiDB:F9C07_2208"/>
<feature type="region of interest" description="Disordered" evidence="1">
    <location>
        <begin position="1"/>
        <end position="40"/>
    </location>
</feature>
<dbReference type="Proteomes" id="UP000596276">
    <property type="component" value="Chromosome 2"/>
</dbReference>
<gene>
    <name evidence="2" type="ORF">F9C07_2208</name>
</gene>
<name>A0A7U2MFP4_ASPFN</name>
<evidence type="ECO:0000313" key="3">
    <source>
        <dbReference type="Proteomes" id="UP000596276"/>
    </source>
</evidence>
<evidence type="ECO:0000256" key="1">
    <source>
        <dbReference type="SAM" id="MobiDB-lite"/>
    </source>
</evidence>
<keyword evidence="3" id="KW-1185">Reference proteome</keyword>
<reference evidence="3" key="1">
    <citation type="journal article" date="2021" name="G3 (Bethesda)">
        <title>Chromosome assembled and annotated genome sequence of Aspergillus flavus NRRL 3357.</title>
        <authorList>
            <person name="Skerker J.M."/>
            <person name="Pianalto K.M."/>
            <person name="Mondo S.J."/>
            <person name="Yang K."/>
            <person name="Arkin A.P."/>
            <person name="Keller N.P."/>
            <person name="Grigoriev I.V."/>
            <person name="Louise Glass N.L."/>
        </authorList>
    </citation>
    <scope>NUCLEOTIDE SEQUENCE [LARGE SCALE GENOMIC DNA]</scope>
    <source>
        <strain evidence="3">ATCC 200026 / FGSC A1120 / IAM 13836 / NRRL 3357 / JCM 12722 / SRRC 167</strain>
    </source>
</reference>
<evidence type="ECO:0000313" key="2">
    <source>
        <dbReference type="EMBL" id="QRD82863.1"/>
    </source>
</evidence>
<dbReference type="AlphaFoldDB" id="A0A7U2MFP4"/>
<proteinExistence type="predicted"/>
<accession>A0A7U2MFP4</accession>
<dbReference type="EMBL" id="CP044622">
    <property type="protein sequence ID" value="QRD82863.1"/>
    <property type="molecule type" value="Genomic_DNA"/>
</dbReference>
<organism evidence="2 3">
    <name type="scientific">Aspergillus flavus (strain ATCC 200026 / FGSC A1120 / IAM 13836 / NRRL 3357 / JCM 12722 / SRRC 167)</name>
    <dbReference type="NCBI Taxonomy" id="332952"/>
    <lineage>
        <taxon>Eukaryota</taxon>
        <taxon>Fungi</taxon>
        <taxon>Dikarya</taxon>
        <taxon>Ascomycota</taxon>
        <taxon>Pezizomycotina</taxon>
        <taxon>Eurotiomycetes</taxon>
        <taxon>Eurotiomycetidae</taxon>
        <taxon>Eurotiales</taxon>
        <taxon>Aspergillaceae</taxon>
        <taxon>Aspergillus</taxon>
        <taxon>Aspergillus subgen. Circumdati</taxon>
    </lineage>
</organism>
<protein>
    <submittedName>
        <fullName evidence="2">Uncharacterized protein</fullName>
    </submittedName>
</protein>
<feature type="compositionally biased region" description="Basic and acidic residues" evidence="1">
    <location>
        <begin position="20"/>
        <end position="40"/>
    </location>
</feature>